<reference evidence="3" key="1">
    <citation type="submission" date="2020-06" db="EMBL/GenBank/DDBJ databases">
        <authorList>
            <person name="Li T."/>
            <person name="Hu X."/>
            <person name="Zhang T."/>
            <person name="Song X."/>
            <person name="Zhang H."/>
            <person name="Dai N."/>
            <person name="Sheng W."/>
            <person name="Hou X."/>
            <person name="Wei L."/>
        </authorList>
    </citation>
    <scope>NUCLEOTIDE SEQUENCE</scope>
    <source>
        <strain evidence="3">KEN1</strain>
        <tissue evidence="3">Leaf</tissue>
    </source>
</reference>
<dbReference type="PANTHER" id="PTHR37984:SF15">
    <property type="entry name" value="INTEGRASE CATALYTIC DOMAIN-CONTAINING PROTEIN"/>
    <property type="match status" value="1"/>
</dbReference>
<dbReference type="Gene3D" id="3.30.420.10">
    <property type="entry name" value="Ribonuclease H-like superfamily/Ribonuclease H"/>
    <property type="match status" value="1"/>
</dbReference>
<organism evidence="3">
    <name type="scientific">Sesamum latifolium</name>
    <dbReference type="NCBI Taxonomy" id="2727402"/>
    <lineage>
        <taxon>Eukaryota</taxon>
        <taxon>Viridiplantae</taxon>
        <taxon>Streptophyta</taxon>
        <taxon>Embryophyta</taxon>
        <taxon>Tracheophyta</taxon>
        <taxon>Spermatophyta</taxon>
        <taxon>Magnoliopsida</taxon>
        <taxon>eudicotyledons</taxon>
        <taxon>Gunneridae</taxon>
        <taxon>Pentapetalae</taxon>
        <taxon>asterids</taxon>
        <taxon>lamiids</taxon>
        <taxon>Lamiales</taxon>
        <taxon>Pedaliaceae</taxon>
        <taxon>Sesamum</taxon>
    </lineage>
</organism>
<dbReference type="SUPFAM" id="SSF53098">
    <property type="entry name" value="Ribonuclease H-like"/>
    <property type="match status" value="1"/>
</dbReference>
<dbReference type="AlphaFoldDB" id="A0AAW2SS07"/>
<dbReference type="InterPro" id="IPR036397">
    <property type="entry name" value="RNaseH_sf"/>
</dbReference>
<dbReference type="PROSITE" id="PS50994">
    <property type="entry name" value="INTEGRASE"/>
    <property type="match status" value="1"/>
</dbReference>
<comment type="caution">
    <text evidence="3">The sequence shown here is derived from an EMBL/GenBank/DDBJ whole genome shotgun (WGS) entry which is preliminary data.</text>
</comment>
<reference evidence="3" key="2">
    <citation type="journal article" date="2024" name="Plant">
        <title>Genomic evolution and insights into agronomic trait innovations of Sesamum species.</title>
        <authorList>
            <person name="Miao H."/>
            <person name="Wang L."/>
            <person name="Qu L."/>
            <person name="Liu H."/>
            <person name="Sun Y."/>
            <person name="Le M."/>
            <person name="Wang Q."/>
            <person name="Wei S."/>
            <person name="Zheng Y."/>
            <person name="Lin W."/>
            <person name="Duan Y."/>
            <person name="Cao H."/>
            <person name="Xiong S."/>
            <person name="Wang X."/>
            <person name="Wei L."/>
            <person name="Li C."/>
            <person name="Ma Q."/>
            <person name="Ju M."/>
            <person name="Zhao R."/>
            <person name="Li G."/>
            <person name="Mu C."/>
            <person name="Tian Q."/>
            <person name="Mei H."/>
            <person name="Zhang T."/>
            <person name="Gao T."/>
            <person name="Zhang H."/>
        </authorList>
    </citation>
    <scope>NUCLEOTIDE SEQUENCE</scope>
    <source>
        <strain evidence="3">KEN1</strain>
    </source>
</reference>
<evidence type="ECO:0000313" key="3">
    <source>
        <dbReference type="EMBL" id="KAL0395244.1"/>
    </source>
</evidence>
<sequence length="266" mass="30885">MKEDVVRWVQECDVCQKSKAEHVPYPGLLQPLPLPSQAWTSISMDFIEGLPKSQGKDCIMVVVDHLTKYVHFLSLTHPFSAEAVARIFMGQVYKLHGLPINIISDRDRIFTGIFWKELFRLLGTTLSLSTAYHPQTDGQTERVNQCVENYLKCMCHLRPKQWNKWLSLAEYWYNTNFHSGLKLTPFQALYGYLSGPLTVDPYIPTSQPDVEEYLKERSKLLEVLKLNLAEAQNRMKVYADKNRTERSFVVGDYVYLKLQPYRQNSL</sequence>
<feature type="coiled-coil region" evidence="1">
    <location>
        <begin position="214"/>
        <end position="241"/>
    </location>
</feature>
<keyword evidence="1" id="KW-0175">Coiled coil</keyword>
<dbReference type="InterPro" id="IPR012337">
    <property type="entry name" value="RNaseH-like_sf"/>
</dbReference>
<dbReference type="GO" id="GO:0003676">
    <property type="term" value="F:nucleic acid binding"/>
    <property type="evidence" value="ECO:0007669"/>
    <property type="project" value="InterPro"/>
</dbReference>
<evidence type="ECO:0000259" key="2">
    <source>
        <dbReference type="PROSITE" id="PS50994"/>
    </source>
</evidence>
<proteinExistence type="predicted"/>
<protein>
    <submittedName>
        <fullName evidence="3">Transposon Ty3-G Gag-Pol polyprotein</fullName>
    </submittedName>
</protein>
<dbReference type="EMBL" id="JACGWN010000016">
    <property type="protein sequence ID" value="KAL0395244.1"/>
    <property type="molecule type" value="Genomic_DNA"/>
</dbReference>
<dbReference type="InterPro" id="IPR050951">
    <property type="entry name" value="Retrovirus_Pol_polyprotein"/>
</dbReference>
<feature type="domain" description="Integrase catalytic" evidence="2">
    <location>
        <begin position="29"/>
        <end position="193"/>
    </location>
</feature>
<dbReference type="GO" id="GO:0015074">
    <property type="term" value="P:DNA integration"/>
    <property type="evidence" value="ECO:0007669"/>
    <property type="project" value="InterPro"/>
</dbReference>
<name>A0AAW2SS07_9LAMI</name>
<dbReference type="PANTHER" id="PTHR37984">
    <property type="entry name" value="PROTEIN CBG26694"/>
    <property type="match status" value="1"/>
</dbReference>
<evidence type="ECO:0000256" key="1">
    <source>
        <dbReference type="SAM" id="Coils"/>
    </source>
</evidence>
<accession>A0AAW2SS07</accession>
<gene>
    <name evidence="3" type="ORF">Slati_4490600</name>
</gene>
<dbReference type="InterPro" id="IPR001584">
    <property type="entry name" value="Integrase_cat-core"/>
</dbReference>